<reference evidence="1 2" key="1">
    <citation type="submission" date="2019-04" db="EMBL/GenBank/DDBJ databases">
        <title>Pedobacter sp. RP-3-15 sp. nov., isolated from Arctic soil.</title>
        <authorList>
            <person name="Dahal R.H."/>
            <person name="Kim D.-U."/>
        </authorList>
    </citation>
    <scope>NUCLEOTIDE SEQUENCE [LARGE SCALE GENOMIC DNA]</scope>
    <source>
        <strain evidence="1 2">RP-3-15</strain>
    </source>
</reference>
<dbReference type="AlphaFoldDB" id="A0A4U1CLR5"/>
<protein>
    <submittedName>
        <fullName evidence="1">Uncharacterized protein</fullName>
    </submittedName>
</protein>
<sequence length="79" mass="8982">MKASENEKFTVSVKTGNFKNGHIAVQQAETTDGQPYYICEVDGKEVQLRHEGKWEQIWGDLNAEQIDELGSVINKHLHL</sequence>
<dbReference type="OrthoDB" id="676759at2"/>
<keyword evidence="2" id="KW-1185">Reference proteome</keyword>
<evidence type="ECO:0000313" key="1">
    <source>
        <dbReference type="EMBL" id="TKC06140.1"/>
    </source>
</evidence>
<comment type="caution">
    <text evidence="1">The sequence shown here is derived from an EMBL/GenBank/DDBJ whole genome shotgun (WGS) entry which is preliminary data.</text>
</comment>
<dbReference type="RefSeq" id="WP_136836399.1">
    <property type="nucleotide sequence ID" value="NZ_SWBQ01000003.1"/>
</dbReference>
<dbReference type="Proteomes" id="UP000307244">
    <property type="component" value="Unassembled WGS sequence"/>
</dbReference>
<accession>A0A4U1CLR5</accession>
<dbReference type="EMBL" id="SWBQ01000003">
    <property type="protein sequence ID" value="TKC06140.1"/>
    <property type="molecule type" value="Genomic_DNA"/>
</dbReference>
<proteinExistence type="predicted"/>
<gene>
    <name evidence="1" type="ORF">FA047_12495</name>
</gene>
<organism evidence="1 2">
    <name type="scientific">Pedobacter frigoris</name>
    <dbReference type="NCBI Taxonomy" id="2571272"/>
    <lineage>
        <taxon>Bacteria</taxon>
        <taxon>Pseudomonadati</taxon>
        <taxon>Bacteroidota</taxon>
        <taxon>Sphingobacteriia</taxon>
        <taxon>Sphingobacteriales</taxon>
        <taxon>Sphingobacteriaceae</taxon>
        <taxon>Pedobacter</taxon>
    </lineage>
</organism>
<evidence type="ECO:0000313" key="2">
    <source>
        <dbReference type="Proteomes" id="UP000307244"/>
    </source>
</evidence>
<name>A0A4U1CLR5_9SPHI</name>